<dbReference type="AlphaFoldDB" id="A0A218WRK9"/>
<feature type="compositionally biased region" description="Polar residues" evidence="1">
    <location>
        <begin position="75"/>
        <end position="87"/>
    </location>
</feature>
<name>A0A218WRK9_PUNGR</name>
<evidence type="ECO:0000256" key="1">
    <source>
        <dbReference type="SAM" id="MobiDB-lite"/>
    </source>
</evidence>
<proteinExistence type="predicted"/>
<organism evidence="2 3">
    <name type="scientific">Punica granatum</name>
    <name type="common">Pomegranate</name>
    <dbReference type="NCBI Taxonomy" id="22663"/>
    <lineage>
        <taxon>Eukaryota</taxon>
        <taxon>Viridiplantae</taxon>
        <taxon>Streptophyta</taxon>
        <taxon>Embryophyta</taxon>
        <taxon>Tracheophyta</taxon>
        <taxon>Spermatophyta</taxon>
        <taxon>Magnoliopsida</taxon>
        <taxon>eudicotyledons</taxon>
        <taxon>Gunneridae</taxon>
        <taxon>Pentapetalae</taxon>
        <taxon>rosids</taxon>
        <taxon>malvids</taxon>
        <taxon>Myrtales</taxon>
        <taxon>Lythraceae</taxon>
        <taxon>Punica</taxon>
    </lineage>
</organism>
<feature type="region of interest" description="Disordered" evidence="1">
    <location>
        <begin position="67"/>
        <end position="124"/>
    </location>
</feature>
<accession>A0A218WRK9</accession>
<comment type="caution">
    <text evidence="2">The sequence shown here is derived from an EMBL/GenBank/DDBJ whole genome shotgun (WGS) entry which is preliminary data.</text>
</comment>
<sequence length="124" mass="13467">MENRARLEIRTRLAPVGSDIAMEAPDGMFEQGQRLLTPNSPMEPKWDADSAQYGTLKILLGAKVTNDMSGRASEASCSSRDTPDLSQTPLLTGLPGPDPLTSKRHPETGLQAPRDHRGHGTSFR</sequence>
<evidence type="ECO:0000313" key="2">
    <source>
        <dbReference type="EMBL" id="OWM75149.1"/>
    </source>
</evidence>
<protein>
    <submittedName>
        <fullName evidence="2">Uncharacterized protein</fullName>
    </submittedName>
</protein>
<gene>
    <name evidence="2" type="ORF">CDL15_Pgr012499</name>
</gene>
<dbReference type="Proteomes" id="UP000197138">
    <property type="component" value="Unassembled WGS sequence"/>
</dbReference>
<dbReference type="EMBL" id="MTKT01003399">
    <property type="protein sequence ID" value="OWM75149.1"/>
    <property type="molecule type" value="Genomic_DNA"/>
</dbReference>
<evidence type="ECO:0000313" key="3">
    <source>
        <dbReference type="Proteomes" id="UP000197138"/>
    </source>
</evidence>
<reference evidence="3" key="1">
    <citation type="journal article" date="2017" name="Plant J.">
        <title>The pomegranate (Punica granatum L.) genome and the genomics of punicalagin biosynthesis.</title>
        <authorList>
            <person name="Qin G."/>
            <person name="Xu C."/>
            <person name="Ming R."/>
            <person name="Tang H."/>
            <person name="Guyot R."/>
            <person name="Kramer E.M."/>
            <person name="Hu Y."/>
            <person name="Yi X."/>
            <person name="Qi Y."/>
            <person name="Xu X."/>
            <person name="Gao Z."/>
            <person name="Pan H."/>
            <person name="Jian J."/>
            <person name="Tian Y."/>
            <person name="Yue Z."/>
            <person name="Xu Y."/>
        </authorList>
    </citation>
    <scope>NUCLEOTIDE SEQUENCE [LARGE SCALE GENOMIC DNA]</scope>
    <source>
        <strain evidence="3">cv. Dabenzi</strain>
    </source>
</reference>